<protein>
    <submittedName>
        <fullName evidence="2">Uncharacterized protein</fullName>
    </submittedName>
</protein>
<dbReference type="AlphaFoldDB" id="F1Z5J2"/>
<name>F1Z5J2_9SPHN</name>
<comment type="caution">
    <text evidence="2">The sequence shown here is derived from an EMBL/GenBank/DDBJ whole genome shotgun (WGS) entry which is preliminary data.</text>
</comment>
<sequence>MAAAAPTGSLMSRWKIGRQWLEQGLGLASGLIAVSFPLSAHAEDSAVPVDGAAAASAPRHWELSLGATFSDGSYGQAQRTDVAAFPLSLRYATRGFWFRVTVPYVILRGPINLLDTPQPGDGAGKAFGPGGAHDGAPGPPFFLPTGAQVQGGVPGELRVLPSIHSDGIGDISLTAGYRFDLGERTHLSMSSRLKVPTASVEDGLGTGKVDVTLGGDIGRDIGRATITVGTRRRFTGRPAGTDLRDTWAIAGDFGYRLGKGVMAGLDYEWRQSVTPGFSPAHDLTAWTSLPLKRDWRLELYGGTGFGRGSASAIGGVSVRWKFD</sequence>
<accession>F1Z5J2</accession>
<dbReference type="InParanoid" id="F1Z5J2"/>
<reference evidence="2 3" key="1">
    <citation type="journal article" date="2012" name="J. Bacteriol.">
        <title>Draft Genome Sequence of Novosphingobium nitrogenifigens Y88T.</title>
        <authorList>
            <person name="Strabala T.J."/>
            <person name="Macdonald L."/>
            <person name="Liu V."/>
            <person name="Smit A.M."/>
        </authorList>
    </citation>
    <scope>NUCLEOTIDE SEQUENCE [LARGE SCALE GENOMIC DNA]</scope>
    <source>
        <strain evidence="2 3">DSM 19370</strain>
    </source>
</reference>
<dbReference type="Proteomes" id="UP000004728">
    <property type="component" value="Unassembled WGS sequence"/>
</dbReference>
<gene>
    <name evidence="2" type="ORF">Y88_1976</name>
</gene>
<dbReference type="EMBL" id="AEWJ01000023">
    <property type="protein sequence ID" value="EGD60102.1"/>
    <property type="molecule type" value="Genomic_DNA"/>
</dbReference>
<evidence type="ECO:0000313" key="3">
    <source>
        <dbReference type="Proteomes" id="UP000004728"/>
    </source>
</evidence>
<dbReference type="STRING" id="983920.Y88_1976"/>
<feature type="region of interest" description="Disordered" evidence="1">
    <location>
        <begin position="118"/>
        <end position="139"/>
    </location>
</feature>
<organism evidence="2 3">
    <name type="scientific">Novosphingobium nitrogenifigens DSM 19370</name>
    <dbReference type="NCBI Taxonomy" id="983920"/>
    <lineage>
        <taxon>Bacteria</taxon>
        <taxon>Pseudomonadati</taxon>
        <taxon>Pseudomonadota</taxon>
        <taxon>Alphaproteobacteria</taxon>
        <taxon>Sphingomonadales</taxon>
        <taxon>Sphingomonadaceae</taxon>
        <taxon>Novosphingobium</taxon>
    </lineage>
</organism>
<evidence type="ECO:0000313" key="2">
    <source>
        <dbReference type="EMBL" id="EGD60102.1"/>
    </source>
</evidence>
<keyword evidence="3" id="KW-1185">Reference proteome</keyword>
<dbReference type="HOGENOM" id="CLU_860065_0_0_5"/>
<evidence type="ECO:0000256" key="1">
    <source>
        <dbReference type="SAM" id="MobiDB-lite"/>
    </source>
</evidence>
<proteinExistence type="predicted"/>
<feature type="compositionally biased region" description="Gly residues" evidence="1">
    <location>
        <begin position="121"/>
        <end position="133"/>
    </location>
</feature>